<sequence>MLYLWVTMSGVLMKMFFDLRQDIEPKLNNTLIVLIPKVQNPKSFAQIRPISLCFVLYKMILWNGISTQKFKPTRGVRQGCLLSPYRFALCMEWLGYSIRTTINSSKWHPIQLSRSGLD</sequence>
<gene>
    <name evidence="1" type="ORF">EPI10_028432</name>
</gene>
<dbReference type="OrthoDB" id="1421278at2759"/>
<organism evidence="1 2">
    <name type="scientific">Gossypium australe</name>
    <dbReference type="NCBI Taxonomy" id="47621"/>
    <lineage>
        <taxon>Eukaryota</taxon>
        <taxon>Viridiplantae</taxon>
        <taxon>Streptophyta</taxon>
        <taxon>Embryophyta</taxon>
        <taxon>Tracheophyta</taxon>
        <taxon>Spermatophyta</taxon>
        <taxon>Magnoliopsida</taxon>
        <taxon>eudicotyledons</taxon>
        <taxon>Gunneridae</taxon>
        <taxon>Pentapetalae</taxon>
        <taxon>rosids</taxon>
        <taxon>malvids</taxon>
        <taxon>Malvales</taxon>
        <taxon>Malvaceae</taxon>
        <taxon>Malvoideae</taxon>
        <taxon>Gossypium</taxon>
    </lineage>
</organism>
<dbReference type="PANTHER" id="PTHR46890:SF48">
    <property type="entry name" value="RNA-DIRECTED DNA POLYMERASE"/>
    <property type="match status" value="1"/>
</dbReference>
<comment type="caution">
    <text evidence="1">The sequence shown here is derived from an EMBL/GenBank/DDBJ whole genome shotgun (WGS) entry which is preliminary data.</text>
</comment>
<evidence type="ECO:0000313" key="1">
    <source>
        <dbReference type="EMBL" id="KAA3461896.1"/>
    </source>
</evidence>
<evidence type="ECO:0000313" key="2">
    <source>
        <dbReference type="Proteomes" id="UP000325315"/>
    </source>
</evidence>
<dbReference type="InterPro" id="IPR052343">
    <property type="entry name" value="Retrotransposon-Effector_Assoc"/>
</dbReference>
<proteinExistence type="predicted"/>
<dbReference type="PANTHER" id="PTHR46890">
    <property type="entry name" value="NON-LTR RETROLELEMENT REVERSE TRANSCRIPTASE-LIKE PROTEIN-RELATED"/>
    <property type="match status" value="1"/>
</dbReference>
<accession>A0A5B6UYB7</accession>
<name>A0A5B6UYB7_9ROSI</name>
<protein>
    <submittedName>
        <fullName evidence="1">Retrovirus-related Pol polyprotein LINE-1</fullName>
    </submittedName>
</protein>
<dbReference type="EMBL" id="SMMG02000009">
    <property type="protein sequence ID" value="KAA3461896.1"/>
    <property type="molecule type" value="Genomic_DNA"/>
</dbReference>
<dbReference type="Proteomes" id="UP000325315">
    <property type="component" value="Unassembled WGS sequence"/>
</dbReference>
<reference evidence="2" key="1">
    <citation type="journal article" date="2019" name="Plant Biotechnol. J.">
        <title>Genome sequencing of the Australian wild diploid species Gossypium australe highlights disease resistance and delayed gland morphogenesis.</title>
        <authorList>
            <person name="Cai Y."/>
            <person name="Cai X."/>
            <person name="Wang Q."/>
            <person name="Wang P."/>
            <person name="Zhang Y."/>
            <person name="Cai C."/>
            <person name="Xu Y."/>
            <person name="Wang K."/>
            <person name="Zhou Z."/>
            <person name="Wang C."/>
            <person name="Geng S."/>
            <person name="Li B."/>
            <person name="Dong Q."/>
            <person name="Hou Y."/>
            <person name="Wang H."/>
            <person name="Ai P."/>
            <person name="Liu Z."/>
            <person name="Yi F."/>
            <person name="Sun M."/>
            <person name="An G."/>
            <person name="Cheng J."/>
            <person name="Zhang Y."/>
            <person name="Shi Q."/>
            <person name="Xie Y."/>
            <person name="Shi X."/>
            <person name="Chang Y."/>
            <person name="Huang F."/>
            <person name="Chen Y."/>
            <person name="Hong S."/>
            <person name="Mi L."/>
            <person name="Sun Q."/>
            <person name="Zhang L."/>
            <person name="Zhou B."/>
            <person name="Peng R."/>
            <person name="Zhang X."/>
            <person name="Liu F."/>
        </authorList>
    </citation>
    <scope>NUCLEOTIDE SEQUENCE [LARGE SCALE GENOMIC DNA]</scope>
    <source>
        <strain evidence="2">cv. PA1801</strain>
    </source>
</reference>
<keyword evidence="2" id="KW-1185">Reference proteome</keyword>
<dbReference type="AlphaFoldDB" id="A0A5B6UYB7"/>